<evidence type="ECO:0000256" key="2">
    <source>
        <dbReference type="ARBA" id="ARBA00012417"/>
    </source>
</evidence>
<dbReference type="InterPro" id="IPR036397">
    <property type="entry name" value="RNaseH_sf"/>
</dbReference>
<dbReference type="Gene3D" id="3.40.960.10">
    <property type="entry name" value="VSR Endonuclease"/>
    <property type="match status" value="1"/>
</dbReference>
<feature type="domain" description="DNA-directed DNA polymerase family B mitochondria/virus" evidence="9">
    <location>
        <begin position="789"/>
        <end position="1078"/>
    </location>
</feature>
<comment type="catalytic activity">
    <reaction evidence="8">
        <text>DNA(n) + a 2'-deoxyribonucleoside 5'-triphosphate = DNA(n+1) + diphosphate</text>
        <dbReference type="Rhea" id="RHEA:22508"/>
        <dbReference type="Rhea" id="RHEA-COMP:17339"/>
        <dbReference type="Rhea" id="RHEA-COMP:17340"/>
        <dbReference type="ChEBI" id="CHEBI:33019"/>
        <dbReference type="ChEBI" id="CHEBI:61560"/>
        <dbReference type="ChEBI" id="CHEBI:173112"/>
        <dbReference type="EC" id="2.7.7.7"/>
    </reaction>
</comment>
<dbReference type="InterPro" id="IPR023211">
    <property type="entry name" value="DNA_pol_palm_dom_sf"/>
</dbReference>
<keyword evidence="3" id="KW-0808">Transferase</keyword>
<keyword evidence="7" id="KW-0238">DNA-binding</keyword>
<evidence type="ECO:0000256" key="4">
    <source>
        <dbReference type="ARBA" id="ARBA00022695"/>
    </source>
</evidence>
<evidence type="ECO:0000313" key="11">
    <source>
        <dbReference type="Proteomes" id="UP000887116"/>
    </source>
</evidence>
<dbReference type="EC" id="2.7.7.7" evidence="2"/>
<dbReference type="PANTHER" id="PTHR33568:SF3">
    <property type="entry name" value="DNA-DIRECTED DNA POLYMERASE"/>
    <property type="match status" value="1"/>
</dbReference>
<evidence type="ECO:0000256" key="3">
    <source>
        <dbReference type="ARBA" id="ARBA00022679"/>
    </source>
</evidence>
<dbReference type="GO" id="GO:0000166">
    <property type="term" value="F:nucleotide binding"/>
    <property type="evidence" value="ECO:0007669"/>
    <property type="project" value="InterPro"/>
</dbReference>
<proteinExistence type="inferred from homology"/>
<dbReference type="SUPFAM" id="SSF56672">
    <property type="entry name" value="DNA/RNA polymerases"/>
    <property type="match status" value="1"/>
</dbReference>
<reference evidence="10" key="1">
    <citation type="submission" date="2020-07" db="EMBL/GenBank/DDBJ databases">
        <title>Multicomponent nature underlies the extraordinary mechanical properties of spider dragline silk.</title>
        <authorList>
            <person name="Kono N."/>
            <person name="Nakamura H."/>
            <person name="Mori M."/>
            <person name="Yoshida Y."/>
            <person name="Ohtoshi R."/>
            <person name="Malay A.D."/>
            <person name="Moran D.A.P."/>
            <person name="Tomita M."/>
            <person name="Numata K."/>
            <person name="Arakawa K."/>
        </authorList>
    </citation>
    <scope>NUCLEOTIDE SEQUENCE</scope>
</reference>
<accession>A0A8X6HKG6</accession>
<dbReference type="Gene3D" id="3.30.420.10">
    <property type="entry name" value="Ribonuclease H-like superfamily/Ribonuclease H"/>
    <property type="match status" value="1"/>
</dbReference>
<evidence type="ECO:0000256" key="5">
    <source>
        <dbReference type="ARBA" id="ARBA00022705"/>
    </source>
</evidence>
<gene>
    <name evidence="10" type="primary">AVEN_223634_1</name>
    <name evidence="10" type="ORF">TNCT_208941</name>
</gene>
<comment type="similarity">
    <text evidence="1">Belongs to the DNA polymerase type-B family.</text>
</comment>
<dbReference type="SUPFAM" id="SSF53098">
    <property type="entry name" value="Ribonuclease H-like"/>
    <property type="match status" value="1"/>
</dbReference>
<evidence type="ECO:0000256" key="6">
    <source>
        <dbReference type="ARBA" id="ARBA00022932"/>
    </source>
</evidence>
<dbReference type="Gene3D" id="3.90.1600.10">
    <property type="entry name" value="Palm domain of DNA polymerase"/>
    <property type="match status" value="1"/>
</dbReference>
<dbReference type="Pfam" id="PF03175">
    <property type="entry name" value="DNA_pol_B_2"/>
    <property type="match status" value="2"/>
</dbReference>
<keyword evidence="6" id="KW-0239">DNA-directed DNA polymerase</keyword>
<dbReference type="InterPro" id="IPR012337">
    <property type="entry name" value="RNaseH-like_sf"/>
</dbReference>
<keyword evidence="4" id="KW-0548">Nucleotidyltransferase</keyword>
<evidence type="ECO:0000256" key="1">
    <source>
        <dbReference type="ARBA" id="ARBA00005755"/>
    </source>
</evidence>
<dbReference type="AlphaFoldDB" id="A0A8X6HKG6"/>
<evidence type="ECO:0000313" key="10">
    <source>
        <dbReference type="EMBL" id="GFR25319.1"/>
    </source>
</evidence>
<evidence type="ECO:0000259" key="9">
    <source>
        <dbReference type="Pfam" id="PF03175"/>
    </source>
</evidence>
<name>A0A8X6HKG6_TRICU</name>
<evidence type="ECO:0000256" key="7">
    <source>
        <dbReference type="ARBA" id="ARBA00023125"/>
    </source>
</evidence>
<dbReference type="Proteomes" id="UP000887116">
    <property type="component" value="Unassembled WGS sequence"/>
</dbReference>
<sequence>MESTLRATNVILFEDEDMPFIESDDELDTAFRIIERCRRPNKKFNSEEVIFQVLLDADYWLNNRAITIGETNDAIRTLFETLLRRMTSNLEPTDLIRVIIYSEHLDRPISTHLMLVSEMSVEKIMACATKVLQSKTEVRLDEGFNIEIITIRRPVGSGKRNRRVIIPSIDRLRKTSIRCVPDEDLNICCAKAILLAIAEVEKDADLRYLRRKDCCILQKRAIALHQKTGVPQRPCGFEEIALFEQYLKVQVIVISTTALNQVCYKGPVREDRRIYLWHHDNHFDVITSPKGFYGSNFFCEACFKPFDHIEMHNCSTICHVCRSPSCQIGESKRCSDCDRNTRSEFCFKAHKENGLCDKLYQCRKCCKVILRKVCPRSQHQCGEKRCPSYKKVVAENHMCYLQKESAKKSNEKLIFFDFETDQSTGEHILNFVVSQYLDGTEFVCEGYNAIDKFCKYLFSPQHKGFTAIAHNMKGFDGQFILRWMLEQGQCPRVIPNGSKIMCITLSALNIRIIDSFNFFPMSLSKLPKTFGLEELAKGYFPHLFNCPSNQSYVGSFPDSALFSPSTMSTGDREKIFLWYNGQKTNTFDFKKEMLKYCRSDVDILRRCCKIFREQFQSVTGVDPFTYVTIASACMAVYRSGHIKPKTIAMVPVQGYCNSTNFSRDSIRWLDFVAHTEGHRILHALNGTGESKIAGYSVDGFCKETNTVYQYQGCFHHGCEMCYDGDLIHPLTGTTMRSLRQKKEGVIDTLRQRGYNIIQMLEHDFENLKKTEEFKEFLLQHEVTDRLNPRDAFFGGRTNGIKLFFEGCAKYIDFTSLYPWVNKYCEYPVGHPEIITEHFQDIDNYFGLVKCKVFPPKNLFHPVLPFRCNGKLMFPLCRTCAETLHQNICSHTDEERSITGTWVTEEIKKAREKGYKIIKIYEVYHFQSSSNDLFRSYIDLFLKIKQEASGYPKGCLSDQQKSEYIVSYSEKENIYLDKNSINVNLGRRSVAKLALNSFWGRWGMNLNKSQLTFVSTVHDFNKMLIDKTKHIKDVFLPTPEIASFQWTQSNNFVTQDSSTNIFIAAFTTCHARLKLYSAIEKLNESVLYFDTDSIIYKSDGINDPPLGNFLGEFTDELNGGTITSFVTGGPKNYAYKLSDGSEVCKIRGFTLNFQNSLVLNYNSVKELVKKSSKRILVLYLMATKKTVAPSGGKKKTIKRKNCFVT</sequence>
<dbReference type="InterPro" id="IPR004868">
    <property type="entry name" value="DNA-dir_DNA_pol_B_mt/vir"/>
</dbReference>
<dbReference type="PANTHER" id="PTHR33568">
    <property type="entry name" value="DNA POLYMERASE"/>
    <property type="match status" value="1"/>
</dbReference>
<comment type="caution">
    <text evidence="10">The sequence shown here is derived from an EMBL/GenBank/DDBJ whole genome shotgun (WGS) entry which is preliminary data.</text>
</comment>
<evidence type="ECO:0000256" key="8">
    <source>
        <dbReference type="ARBA" id="ARBA00049244"/>
    </source>
</evidence>
<dbReference type="InterPro" id="IPR043502">
    <property type="entry name" value="DNA/RNA_pol_sf"/>
</dbReference>
<dbReference type="EMBL" id="BMAO01038487">
    <property type="protein sequence ID" value="GFR25319.1"/>
    <property type="molecule type" value="Genomic_DNA"/>
</dbReference>
<dbReference type="GO" id="GO:0003677">
    <property type="term" value="F:DNA binding"/>
    <property type="evidence" value="ECO:0007669"/>
    <property type="project" value="UniProtKB-KW"/>
</dbReference>
<dbReference type="GO" id="GO:0042575">
    <property type="term" value="C:DNA polymerase complex"/>
    <property type="evidence" value="ECO:0007669"/>
    <property type="project" value="UniProtKB-ARBA"/>
</dbReference>
<dbReference type="GO" id="GO:0003887">
    <property type="term" value="F:DNA-directed DNA polymerase activity"/>
    <property type="evidence" value="ECO:0007669"/>
    <property type="project" value="UniProtKB-KW"/>
</dbReference>
<organism evidence="10 11">
    <name type="scientific">Trichonephila clavata</name>
    <name type="common">Joro spider</name>
    <name type="synonym">Nephila clavata</name>
    <dbReference type="NCBI Taxonomy" id="2740835"/>
    <lineage>
        <taxon>Eukaryota</taxon>
        <taxon>Metazoa</taxon>
        <taxon>Ecdysozoa</taxon>
        <taxon>Arthropoda</taxon>
        <taxon>Chelicerata</taxon>
        <taxon>Arachnida</taxon>
        <taxon>Araneae</taxon>
        <taxon>Araneomorphae</taxon>
        <taxon>Entelegynae</taxon>
        <taxon>Araneoidea</taxon>
        <taxon>Nephilidae</taxon>
        <taxon>Trichonephila</taxon>
    </lineage>
</organism>
<protein>
    <recommendedName>
        <fullName evidence="2">DNA-directed DNA polymerase</fullName>
        <ecNumber evidence="2">2.7.7.7</ecNumber>
    </recommendedName>
</protein>
<feature type="domain" description="DNA-directed DNA polymerase family B mitochondria/virus" evidence="9">
    <location>
        <begin position="465"/>
        <end position="645"/>
    </location>
</feature>
<keyword evidence="5" id="KW-0235">DNA replication</keyword>
<dbReference type="GO" id="GO:0006260">
    <property type="term" value="P:DNA replication"/>
    <property type="evidence" value="ECO:0007669"/>
    <property type="project" value="UniProtKB-KW"/>
</dbReference>
<keyword evidence="11" id="KW-1185">Reference proteome</keyword>
<dbReference type="OrthoDB" id="6432008at2759"/>